<dbReference type="Proteomes" id="UP000274131">
    <property type="component" value="Unassembled WGS sequence"/>
</dbReference>
<sequence length="96" mass="10814">MDIKCLGNKQVFTDLIIRNLRKFPTSFCLIEVLIAAKAVRDICTVCEKGVTVGTIGTDRCATLKMEVLTLKAHFIVTVQFISVISDKWSDDLRQYC</sequence>
<proteinExistence type="predicted"/>
<name>A0A0N4V8D0_ENTVE</name>
<dbReference type="EMBL" id="UXUI01008407">
    <property type="protein sequence ID" value="VDD91427.1"/>
    <property type="molecule type" value="Genomic_DNA"/>
</dbReference>
<protein>
    <submittedName>
        <fullName evidence="3">Pentatricopeptide repeat-containing protein</fullName>
    </submittedName>
</protein>
<reference evidence="3" key="1">
    <citation type="submission" date="2017-02" db="UniProtKB">
        <authorList>
            <consortium name="WormBaseParasite"/>
        </authorList>
    </citation>
    <scope>IDENTIFICATION</scope>
</reference>
<evidence type="ECO:0000313" key="1">
    <source>
        <dbReference type="EMBL" id="VDD91427.1"/>
    </source>
</evidence>
<evidence type="ECO:0000313" key="2">
    <source>
        <dbReference type="Proteomes" id="UP000274131"/>
    </source>
</evidence>
<organism evidence="3">
    <name type="scientific">Enterobius vermicularis</name>
    <name type="common">Human pinworm</name>
    <dbReference type="NCBI Taxonomy" id="51028"/>
    <lineage>
        <taxon>Eukaryota</taxon>
        <taxon>Metazoa</taxon>
        <taxon>Ecdysozoa</taxon>
        <taxon>Nematoda</taxon>
        <taxon>Chromadorea</taxon>
        <taxon>Rhabditida</taxon>
        <taxon>Spirurina</taxon>
        <taxon>Oxyuridomorpha</taxon>
        <taxon>Oxyuroidea</taxon>
        <taxon>Oxyuridae</taxon>
        <taxon>Enterobius</taxon>
    </lineage>
</organism>
<evidence type="ECO:0000313" key="3">
    <source>
        <dbReference type="WBParaSite" id="EVEC_0000660401-mRNA-1"/>
    </source>
</evidence>
<dbReference type="AlphaFoldDB" id="A0A0N4V8D0"/>
<keyword evidence="2" id="KW-1185">Reference proteome</keyword>
<reference evidence="1 2" key="2">
    <citation type="submission" date="2018-10" db="EMBL/GenBank/DDBJ databases">
        <authorList>
            <consortium name="Pathogen Informatics"/>
        </authorList>
    </citation>
    <scope>NUCLEOTIDE SEQUENCE [LARGE SCALE GENOMIC DNA]</scope>
</reference>
<gene>
    <name evidence="1" type="ORF">EVEC_LOCUS6178</name>
</gene>
<dbReference type="WBParaSite" id="EVEC_0000660401-mRNA-1">
    <property type="protein sequence ID" value="EVEC_0000660401-mRNA-1"/>
    <property type="gene ID" value="EVEC_0000660401"/>
</dbReference>
<accession>A0A0N4V8D0</accession>